<dbReference type="PROSITE" id="PS00031">
    <property type="entry name" value="NUCLEAR_REC_DBD_1"/>
    <property type="match status" value="1"/>
</dbReference>
<dbReference type="GO" id="GO:0008270">
    <property type="term" value="F:zinc ion binding"/>
    <property type="evidence" value="ECO:0007669"/>
    <property type="project" value="UniProtKB-KW"/>
</dbReference>
<evidence type="ECO:0000313" key="15">
    <source>
        <dbReference type="Proteomes" id="UP001432322"/>
    </source>
</evidence>
<comment type="similarity">
    <text evidence="2 11">Belongs to the nuclear hormone receptor family.</text>
</comment>
<dbReference type="GO" id="GO:0005634">
    <property type="term" value="C:nucleus"/>
    <property type="evidence" value="ECO:0007669"/>
    <property type="project" value="UniProtKB-SubCell"/>
</dbReference>
<evidence type="ECO:0000256" key="10">
    <source>
        <dbReference type="ARBA" id="ARBA00023242"/>
    </source>
</evidence>
<sequence length="374" mass="43160">LCLVLFAFQMLVADENTRKCLICATPTSSIHFGIEACRACSAFFKRAILSGRKYPCRQIQRNCSIAKNDKFACRRCRFERCLAVGMVYDGPLRLSKKTFQQIGPSFKDAATEPSTSKESLLERVTKLYHACFDRRYESECTYLRNCTSAFRLPHPEQELYSATFDVAMITFNCTITEMWRFFEAAFPTLAQLTFPEKRALFRNYLPRLTTLETAFRTMRIWGTDTKYTMCSLLICVDVESIDELLDAHEGGENRDTMIDALRLYVDDQAALIEPAMRKASIDETELHALYVLIVCDTDLNIDISEAVLRLLDDIRSEVLADLHTYYKETMGLSDYSTRLGNLMTICYTLQECNSMFREHFRMQLTLFDLYSTET</sequence>
<dbReference type="SMART" id="SM00430">
    <property type="entry name" value="HOLI"/>
    <property type="match status" value="1"/>
</dbReference>
<dbReference type="SMART" id="SM00399">
    <property type="entry name" value="ZnF_C4"/>
    <property type="match status" value="1"/>
</dbReference>
<evidence type="ECO:0000256" key="5">
    <source>
        <dbReference type="ARBA" id="ARBA00022833"/>
    </source>
</evidence>
<dbReference type="InterPro" id="IPR001628">
    <property type="entry name" value="Znf_hrmn_rcpt"/>
</dbReference>
<keyword evidence="10 11" id="KW-0539">Nucleus</keyword>
<evidence type="ECO:0000256" key="8">
    <source>
        <dbReference type="ARBA" id="ARBA00023163"/>
    </source>
</evidence>
<evidence type="ECO:0008006" key="16">
    <source>
        <dbReference type="Google" id="ProtNLM"/>
    </source>
</evidence>
<comment type="caution">
    <text evidence="14">The sequence shown here is derived from an EMBL/GenBank/DDBJ whole genome shotgun (WGS) entry which is preliminary data.</text>
</comment>
<name>A0AAV5VPD6_9BILA</name>
<feature type="non-terminal residue" evidence="14">
    <location>
        <position position="374"/>
    </location>
</feature>
<dbReference type="Pfam" id="PF00104">
    <property type="entry name" value="Hormone_recep"/>
    <property type="match status" value="1"/>
</dbReference>
<evidence type="ECO:0000256" key="1">
    <source>
        <dbReference type="ARBA" id="ARBA00004123"/>
    </source>
</evidence>
<dbReference type="Proteomes" id="UP001432322">
    <property type="component" value="Unassembled WGS sequence"/>
</dbReference>
<evidence type="ECO:0000256" key="6">
    <source>
        <dbReference type="ARBA" id="ARBA00023015"/>
    </source>
</evidence>
<keyword evidence="4 11" id="KW-0863">Zinc-finger</keyword>
<dbReference type="SUPFAM" id="SSF48508">
    <property type="entry name" value="Nuclear receptor ligand-binding domain"/>
    <property type="match status" value="1"/>
</dbReference>
<keyword evidence="9 11" id="KW-0675">Receptor</keyword>
<proteinExistence type="inferred from homology"/>
<feature type="domain" description="Nuclear receptor" evidence="12">
    <location>
        <begin position="17"/>
        <end position="93"/>
    </location>
</feature>
<keyword evidence="7 11" id="KW-0238">DNA-binding</keyword>
<feature type="domain" description="NR LBD" evidence="13">
    <location>
        <begin position="116"/>
        <end position="374"/>
    </location>
</feature>
<keyword evidence="8 11" id="KW-0804">Transcription</keyword>
<dbReference type="Gene3D" id="3.30.50.10">
    <property type="entry name" value="Erythroid Transcription Factor GATA-1, subunit A"/>
    <property type="match status" value="1"/>
</dbReference>
<evidence type="ECO:0000256" key="7">
    <source>
        <dbReference type="ARBA" id="ARBA00023125"/>
    </source>
</evidence>
<evidence type="ECO:0000313" key="14">
    <source>
        <dbReference type="EMBL" id="GMT21451.1"/>
    </source>
</evidence>
<dbReference type="EMBL" id="BTSY01000004">
    <property type="protein sequence ID" value="GMT21451.1"/>
    <property type="molecule type" value="Genomic_DNA"/>
</dbReference>
<evidence type="ECO:0000259" key="12">
    <source>
        <dbReference type="PROSITE" id="PS51030"/>
    </source>
</evidence>
<keyword evidence="3 11" id="KW-0479">Metal-binding</keyword>
<organism evidence="14 15">
    <name type="scientific">Pristionchus fissidentatus</name>
    <dbReference type="NCBI Taxonomy" id="1538716"/>
    <lineage>
        <taxon>Eukaryota</taxon>
        <taxon>Metazoa</taxon>
        <taxon>Ecdysozoa</taxon>
        <taxon>Nematoda</taxon>
        <taxon>Chromadorea</taxon>
        <taxon>Rhabditida</taxon>
        <taxon>Rhabditina</taxon>
        <taxon>Diplogasteromorpha</taxon>
        <taxon>Diplogasteroidea</taxon>
        <taxon>Neodiplogasteridae</taxon>
        <taxon>Pristionchus</taxon>
    </lineage>
</organism>
<dbReference type="PROSITE" id="PS51843">
    <property type="entry name" value="NR_LBD"/>
    <property type="match status" value="1"/>
</dbReference>
<protein>
    <recommendedName>
        <fullName evidence="16">Nuclear receptor</fullName>
    </recommendedName>
</protein>
<evidence type="ECO:0000256" key="9">
    <source>
        <dbReference type="ARBA" id="ARBA00023170"/>
    </source>
</evidence>
<feature type="non-terminal residue" evidence="14">
    <location>
        <position position="1"/>
    </location>
</feature>
<keyword evidence="15" id="KW-1185">Reference proteome</keyword>
<comment type="subcellular location">
    <subcellularLocation>
        <location evidence="1 11">Nucleus</location>
    </subcellularLocation>
</comment>
<keyword evidence="5 11" id="KW-0862">Zinc</keyword>
<dbReference type="InterPro" id="IPR049636">
    <property type="entry name" value="HNF4-like_DBD"/>
</dbReference>
<dbReference type="CDD" id="cd06960">
    <property type="entry name" value="NR_DBD_HNF4A"/>
    <property type="match status" value="1"/>
</dbReference>
<dbReference type="PANTHER" id="PTHR46011:SF6">
    <property type="entry name" value="HIGH ZINC ACTIVATED NUCLEAR RECEPTOR PROTEIN"/>
    <property type="match status" value="1"/>
</dbReference>
<evidence type="ECO:0000256" key="11">
    <source>
        <dbReference type="RuleBase" id="RU004334"/>
    </source>
</evidence>
<dbReference type="SUPFAM" id="SSF57716">
    <property type="entry name" value="Glucocorticoid receptor-like (DNA-binding domain)"/>
    <property type="match status" value="1"/>
</dbReference>
<dbReference type="Pfam" id="PF00105">
    <property type="entry name" value="zf-C4"/>
    <property type="match status" value="1"/>
</dbReference>
<evidence type="ECO:0000256" key="2">
    <source>
        <dbReference type="ARBA" id="ARBA00005993"/>
    </source>
</evidence>
<dbReference type="InterPro" id="IPR035500">
    <property type="entry name" value="NHR-like_dom_sf"/>
</dbReference>
<dbReference type="InterPro" id="IPR000536">
    <property type="entry name" value="Nucl_hrmn_rcpt_lig-bd"/>
</dbReference>
<evidence type="ECO:0000256" key="4">
    <source>
        <dbReference type="ARBA" id="ARBA00022771"/>
    </source>
</evidence>
<dbReference type="GO" id="GO:0000978">
    <property type="term" value="F:RNA polymerase II cis-regulatory region sequence-specific DNA binding"/>
    <property type="evidence" value="ECO:0007669"/>
    <property type="project" value="InterPro"/>
</dbReference>
<dbReference type="PROSITE" id="PS51030">
    <property type="entry name" value="NUCLEAR_REC_DBD_2"/>
    <property type="match status" value="1"/>
</dbReference>
<accession>A0AAV5VPD6</accession>
<dbReference type="AlphaFoldDB" id="A0AAV5VPD6"/>
<evidence type="ECO:0000259" key="13">
    <source>
        <dbReference type="PROSITE" id="PS51843"/>
    </source>
</evidence>
<dbReference type="InterPro" id="IPR013088">
    <property type="entry name" value="Znf_NHR/GATA"/>
</dbReference>
<keyword evidence="6 11" id="KW-0805">Transcription regulation</keyword>
<gene>
    <name evidence="14" type="ORF">PFISCL1PPCAC_12748</name>
</gene>
<dbReference type="Gene3D" id="1.10.565.10">
    <property type="entry name" value="Retinoid X Receptor"/>
    <property type="match status" value="1"/>
</dbReference>
<dbReference type="PRINTS" id="PR00047">
    <property type="entry name" value="STROIDFINGER"/>
</dbReference>
<reference evidence="14" key="1">
    <citation type="submission" date="2023-10" db="EMBL/GenBank/DDBJ databases">
        <title>Genome assembly of Pristionchus species.</title>
        <authorList>
            <person name="Yoshida K."/>
            <person name="Sommer R.J."/>
        </authorList>
    </citation>
    <scope>NUCLEOTIDE SEQUENCE</scope>
    <source>
        <strain evidence="14">RS5133</strain>
    </source>
</reference>
<dbReference type="PANTHER" id="PTHR46011">
    <property type="entry name" value="NUCLEAR HORMONE RECEPTOR FAMILY MEMBER NHR-86-RELATED"/>
    <property type="match status" value="1"/>
</dbReference>
<evidence type="ECO:0000256" key="3">
    <source>
        <dbReference type="ARBA" id="ARBA00022723"/>
    </source>
</evidence>
<dbReference type="GO" id="GO:0003700">
    <property type="term" value="F:DNA-binding transcription factor activity"/>
    <property type="evidence" value="ECO:0007669"/>
    <property type="project" value="InterPro"/>
</dbReference>